<proteinExistence type="predicted"/>
<accession>A0ABV4ER90</accession>
<protein>
    <submittedName>
        <fullName evidence="1">Uncharacterized protein</fullName>
    </submittedName>
</protein>
<comment type="caution">
    <text evidence="1">The sequence shown here is derived from an EMBL/GenBank/DDBJ whole genome shotgun (WGS) entry which is preliminary data.</text>
</comment>
<dbReference type="RefSeq" id="WP_244435972.1">
    <property type="nucleotide sequence ID" value="NZ_CP126027.1"/>
</dbReference>
<organism evidence="1 2">
    <name type="scientific">Bradyrhizobium elkanii</name>
    <dbReference type="NCBI Taxonomy" id="29448"/>
    <lineage>
        <taxon>Bacteria</taxon>
        <taxon>Pseudomonadati</taxon>
        <taxon>Pseudomonadota</taxon>
        <taxon>Alphaproteobacteria</taxon>
        <taxon>Hyphomicrobiales</taxon>
        <taxon>Nitrobacteraceae</taxon>
        <taxon>Bradyrhizobium</taxon>
    </lineage>
</organism>
<reference evidence="1 2" key="1">
    <citation type="submission" date="2024-07" db="EMBL/GenBank/DDBJ databases">
        <title>Genomic Encyclopedia of Type Strains, Phase V (KMG-V): Genome sequencing to study the core and pangenomes of soil and plant-associated prokaryotes.</title>
        <authorList>
            <person name="Whitman W."/>
        </authorList>
    </citation>
    <scope>NUCLEOTIDE SEQUENCE [LARGE SCALE GENOMIC DNA]</scope>
    <source>
        <strain evidence="1 2">USDA 415</strain>
    </source>
</reference>
<gene>
    <name evidence="1" type="ORF">ABIF29_000137</name>
</gene>
<dbReference type="Proteomes" id="UP001565471">
    <property type="component" value="Unassembled WGS sequence"/>
</dbReference>
<dbReference type="EMBL" id="JBGBZA010000001">
    <property type="protein sequence ID" value="MEY9313338.1"/>
    <property type="molecule type" value="Genomic_DNA"/>
</dbReference>
<evidence type="ECO:0000313" key="2">
    <source>
        <dbReference type="Proteomes" id="UP001565471"/>
    </source>
</evidence>
<name>A0ABV4ER90_BRAEL</name>
<evidence type="ECO:0000313" key="1">
    <source>
        <dbReference type="EMBL" id="MEY9313338.1"/>
    </source>
</evidence>
<keyword evidence="2" id="KW-1185">Reference proteome</keyword>
<sequence>MVAAPKKPSLYARMQTHGTLTEAPRDVPDARFALPSTIHWMRALAILVADLNVDFATGRTFYTRVQARSVPDRELNTVCEQLLFVLNQIAALRALTSAPNKADVARTAIVAWYYGVYSAASAMTAAMDGSFQDNHTETARKWQERFPANRLAMPPFADCLSSVLPATADAELVPIRARGRHSLVSTPSTAQEAWGCCAEYLSGTAGWERWNVEERVRETGAFKALGVSDFRKKAARDLRDAGYARRGIGFLHQASRYRGKANYRDAIFLAYGTSVPTQLSGFVDDMLAVLQAFAAMAGAYCSLRVGKAAWTDFVDDLDRKKAISVSPGDVW</sequence>